<protein>
    <recommendedName>
        <fullName evidence="2">RelA/SpoT domain-containing protein</fullName>
    </recommendedName>
</protein>
<dbReference type="Gene3D" id="3.30.460.10">
    <property type="entry name" value="Beta Polymerase, domain 2"/>
    <property type="match status" value="1"/>
</dbReference>
<dbReference type="SUPFAM" id="SSF109604">
    <property type="entry name" value="HD-domain/PDEase-like"/>
    <property type="match status" value="1"/>
</dbReference>
<feature type="region of interest" description="Disordered" evidence="1">
    <location>
        <begin position="1"/>
        <end position="33"/>
    </location>
</feature>
<dbReference type="CDD" id="cd05399">
    <property type="entry name" value="NT_Rel-Spo_like"/>
    <property type="match status" value="1"/>
</dbReference>
<dbReference type="Gene3D" id="1.10.3210.10">
    <property type="entry name" value="Hypothetical protein af1432"/>
    <property type="match status" value="1"/>
</dbReference>
<accession>A0A7S0KFN7</accession>
<reference evidence="3" key="1">
    <citation type="submission" date="2021-01" db="EMBL/GenBank/DDBJ databases">
        <authorList>
            <person name="Corre E."/>
            <person name="Pelletier E."/>
            <person name="Niang G."/>
            <person name="Scheremetjew M."/>
            <person name="Finn R."/>
            <person name="Kale V."/>
            <person name="Holt S."/>
            <person name="Cochrane G."/>
            <person name="Meng A."/>
            <person name="Brown T."/>
            <person name="Cohen L."/>
        </authorList>
    </citation>
    <scope>NUCLEOTIDE SEQUENCE</scope>
    <source>
        <strain evidence="3">Clade-D-RCC2572</strain>
    </source>
</reference>
<dbReference type="PANTHER" id="PTHR21262">
    <property type="entry name" value="GUANOSINE-3',5'-BIS DIPHOSPHATE 3'-PYROPHOSPHOHYDROLASE"/>
    <property type="match status" value="1"/>
</dbReference>
<feature type="compositionally biased region" description="Polar residues" evidence="1">
    <location>
        <begin position="10"/>
        <end position="27"/>
    </location>
</feature>
<dbReference type="SUPFAM" id="SSF81301">
    <property type="entry name" value="Nucleotidyltransferase"/>
    <property type="match status" value="1"/>
</dbReference>
<dbReference type="AlphaFoldDB" id="A0A7S0KFN7"/>
<evidence type="ECO:0000256" key="1">
    <source>
        <dbReference type="SAM" id="MobiDB-lite"/>
    </source>
</evidence>
<proteinExistence type="predicted"/>
<dbReference type="InterPro" id="IPR043519">
    <property type="entry name" value="NT_sf"/>
</dbReference>
<dbReference type="Pfam" id="PF04607">
    <property type="entry name" value="RelA_SpoT"/>
    <property type="match status" value="1"/>
</dbReference>
<dbReference type="PANTHER" id="PTHR21262:SF0">
    <property type="entry name" value="GTP DIPHOSPHOKINASE RSH3, CHLOROPLASTIC-RELATED"/>
    <property type="match status" value="1"/>
</dbReference>
<dbReference type="SMART" id="SM00954">
    <property type="entry name" value="RelA_SpoT"/>
    <property type="match status" value="1"/>
</dbReference>
<sequence length="689" mass="75454">MALSVAFMSGSPSATKVSCALESSSSPREFGERVSHNAMARNGSFGSRAAAALAGESPTGSSAATLGSSYGSLRGRDSLASTPGKSMKSSSSMSQLHGRGTPPMSSAVKIVGFDLSDRDGKSGSAQKPPIGMLRAELAGEFGYDAFDGDAYRRALAAVPEIFAEPTVREAFEFAAKTHAGPGLGPHFDQCVDIAIALAKLGMDAKTVAVGLLHDALDVTSATVDDLRVKFPEDLVELVQGVARLHRVSKLHRASARDLEHNERAQLRAMILAMTDARVVIVKLAARLIKMRNLHTAPPAQQASFAEETLAIYAPLANRLGIFTIKNELEDLAFKWTNARAHAELSSRLESRAQRDSIVAALTKLDEALSGHHVEVIDMCGRQKSLYSVYKKMVEKNQALEDIMDVRAIRVIIADGEDDKASEAACRAVLDYVHGLWTPVDGRMKDYITTPKRNGYQSLHTVVRDDSDSTLEVQIRTASMHRTAEFGVAAHWRYKEHERSATSAKVDQQVQWARFMLTWQNELEDHQKIRPARVESLHDCGASLKPCMFPEHSKDCPHHEDSVFCQSCEVEDVDAPMYVITVVDGAVAVRELKSNSTLGDLQLEDSRVPGGVRSTEFYRVSSVRVNKKSVSPEAFAATHLRMGDVVEVSRTRILSPNKSWDETEDMSVFEDLNLEIHALRSDAKDRLRVL</sequence>
<feature type="domain" description="RelA/SpoT" evidence="2">
    <location>
        <begin position="380"/>
        <end position="497"/>
    </location>
</feature>
<gene>
    <name evidence="3" type="ORF">OMED0929_LOCUS2381</name>
</gene>
<organism evidence="3">
    <name type="scientific">Ostreococcus mediterraneus</name>
    <dbReference type="NCBI Taxonomy" id="1486918"/>
    <lineage>
        <taxon>Eukaryota</taxon>
        <taxon>Viridiplantae</taxon>
        <taxon>Chlorophyta</taxon>
        <taxon>Mamiellophyceae</taxon>
        <taxon>Mamiellales</taxon>
        <taxon>Bathycoccaceae</taxon>
        <taxon>Ostreococcus</taxon>
    </lineage>
</organism>
<feature type="region of interest" description="Disordered" evidence="1">
    <location>
        <begin position="74"/>
        <end position="103"/>
    </location>
</feature>
<evidence type="ECO:0000259" key="2">
    <source>
        <dbReference type="SMART" id="SM00954"/>
    </source>
</evidence>
<dbReference type="InterPro" id="IPR007685">
    <property type="entry name" value="RelA_SpoT"/>
</dbReference>
<name>A0A7S0KFN7_9CHLO</name>
<dbReference type="GO" id="GO:0009507">
    <property type="term" value="C:chloroplast"/>
    <property type="evidence" value="ECO:0007669"/>
    <property type="project" value="TreeGrafter"/>
</dbReference>
<dbReference type="Pfam" id="PF13328">
    <property type="entry name" value="HD_4"/>
    <property type="match status" value="1"/>
</dbReference>
<dbReference type="GO" id="GO:0015969">
    <property type="term" value="P:guanosine tetraphosphate metabolic process"/>
    <property type="evidence" value="ECO:0007669"/>
    <property type="project" value="InterPro"/>
</dbReference>
<dbReference type="EMBL" id="HBEW01002893">
    <property type="protein sequence ID" value="CAD8579647.1"/>
    <property type="molecule type" value="Transcribed_RNA"/>
</dbReference>
<evidence type="ECO:0000313" key="3">
    <source>
        <dbReference type="EMBL" id="CAD8579647.1"/>
    </source>
</evidence>
<feature type="compositionally biased region" description="Low complexity" evidence="1">
    <location>
        <begin position="85"/>
        <end position="94"/>
    </location>
</feature>